<comment type="caution">
    <text evidence="1">The sequence shown here is derived from an EMBL/GenBank/DDBJ whole genome shotgun (WGS) entry which is preliminary data.</text>
</comment>
<sequence>MTTPTNGDRPILERLNHLDDRCNRIILVGQSEWVDRLVKSLHLCGIGETILWSPAVPTGQPDQVVRILSRSRV</sequence>
<proteinExistence type="predicted"/>
<organism evidence="1 2">
    <name type="scientific">Limnothrix redekei LRLZ20PSL1</name>
    <dbReference type="NCBI Taxonomy" id="3112953"/>
    <lineage>
        <taxon>Bacteria</taxon>
        <taxon>Bacillati</taxon>
        <taxon>Cyanobacteriota</taxon>
        <taxon>Cyanophyceae</taxon>
        <taxon>Pseudanabaenales</taxon>
        <taxon>Pseudanabaenaceae</taxon>
        <taxon>Limnothrix</taxon>
    </lineage>
</organism>
<reference evidence="2" key="1">
    <citation type="journal article" date="2024" name="Algal Res.">
        <title>Biochemical, toxicological and genomic investigation of a high-biomass producing Limnothrix strain isolated from Italian shallow drinking water reservoir.</title>
        <authorList>
            <person name="Simonazzi M."/>
            <person name="Shishido T.K."/>
            <person name="Delbaje E."/>
            <person name="Wahlsten M."/>
            <person name="Fewer D.P."/>
            <person name="Sivonen K."/>
            <person name="Pezzolesi L."/>
            <person name="Pistocchi R."/>
        </authorList>
    </citation>
    <scope>NUCLEOTIDE SEQUENCE [LARGE SCALE GENOMIC DNA]</scope>
    <source>
        <strain evidence="2">LRLZ20PSL1</strain>
    </source>
</reference>
<protein>
    <submittedName>
        <fullName evidence="1">Uncharacterized protein</fullName>
    </submittedName>
</protein>
<dbReference type="EMBL" id="JAZAQF010000086">
    <property type="protein sequence ID" value="MFG3819101.1"/>
    <property type="molecule type" value="Genomic_DNA"/>
</dbReference>
<keyword evidence="2" id="KW-1185">Reference proteome</keyword>
<dbReference type="Proteomes" id="UP001604335">
    <property type="component" value="Unassembled WGS sequence"/>
</dbReference>
<accession>A0ABW7CD85</accession>
<dbReference type="RefSeq" id="WP_393014801.1">
    <property type="nucleotide sequence ID" value="NZ_JAZAQF010000086.1"/>
</dbReference>
<name>A0ABW7CD85_9CYAN</name>
<gene>
    <name evidence="1" type="ORF">VPK24_15770</name>
</gene>
<evidence type="ECO:0000313" key="2">
    <source>
        <dbReference type="Proteomes" id="UP001604335"/>
    </source>
</evidence>
<evidence type="ECO:0000313" key="1">
    <source>
        <dbReference type="EMBL" id="MFG3819101.1"/>
    </source>
</evidence>